<evidence type="ECO:0000256" key="2">
    <source>
        <dbReference type="SAM" id="SignalP"/>
    </source>
</evidence>
<evidence type="ECO:0000256" key="1">
    <source>
        <dbReference type="SAM" id="MobiDB-lite"/>
    </source>
</evidence>
<feature type="signal peptide" evidence="2">
    <location>
        <begin position="1"/>
        <end position="19"/>
    </location>
</feature>
<comment type="caution">
    <text evidence="3">The sequence shown here is derived from an EMBL/GenBank/DDBJ whole genome shotgun (WGS) entry which is preliminary data.</text>
</comment>
<dbReference type="RefSeq" id="WP_109617840.1">
    <property type="nucleotide sequence ID" value="NZ_QGDO01000002.1"/>
</dbReference>
<gene>
    <name evidence="3" type="ORF">BC781_102916</name>
</gene>
<accession>A0A315ZDZ9</accession>
<feature type="compositionally biased region" description="Basic and acidic residues" evidence="1">
    <location>
        <begin position="290"/>
        <end position="306"/>
    </location>
</feature>
<dbReference type="Gene3D" id="2.40.128.130">
    <property type="entry name" value="Autotransporter beta-domain"/>
    <property type="match status" value="1"/>
</dbReference>
<dbReference type="InterPro" id="IPR036709">
    <property type="entry name" value="Autotransporte_beta_dom_sf"/>
</dbReference>
<proteinExistence type="predicted"/>
<name>A0A315ZDZ9_SEDFL</name>
<evidence type="ECO:0008006" key="5">
    <source>
        <dbReference type="Google" id="ProtNLM"/>
    </source>
</evidence>
<feature type="region of interest" description="Disordered" evidence="1">
    <location>
        <begin position="290"/>
        <end position="330"/>
    </location>
</feature>
<sequence>MKRFFFLFFLLFITLGLQAQHALWTVGGSLHNEGLRLTSKADDLRLKNKAWGAGIYTTFLVMDGITVTPSFRYSFNSTASFHINSPNSFEDFLPPDNLFYNNPFAEVKGYAVGIEGNFYILKFFENRFIEQVRENFFTGFGLSWHSVTLNHGIPELPPTGPPVGEFPNFQTSTSSAAGLGINLSAGYHFYVTDRVSISPILRFEYLPSKTFDGLGDALNSQNPSSTEKMSGINPAFEIRVGYAIKQRLPLCPIKSCKVQQEHRHAILGGARLRGNPYNLRQNQKYGDIHRGQVKQSKDKLSKAEKRERRKTKKMQKKNQQRKRRLIIVGG</sequence>
<evidence type="ECO:0000313" key="4">
    <source>
        <dbReference type="Proteomes" id="UP000245535"/>
    </source>
</evidence>
<keyword evidence="4" id="KW-1185">Reference proteome</keyword>
<dbReference type="AlphaFoldDB" id="A0A315ZDZ9"/>
<protein>
    <recommendedName>
        <fullName evidence="5">Outer membrane protein with beta-barrel domain</fullName>
    </recommendedName>
</protein>
<organism evidence="3 4">
    <name type="scientific">Sediminitomix flava</name>
    <dbReference type="NCBI Taxonomy" id="379075"/>
    <lineage>
        <taxon>Bacteria</taxon>
        <taxon>Pseudomonadati</taxon>
        <taxon>Bacteroidota</taxon>
        <taxon>Cytophagia</taxon>
        <taxon>Cytophagales</taxon>
        <taxon>Flammeovirgaceae</taxon>
        <taxon>Sediminitomix</taxon>
    </lineage>
</organism>
<keyword evidence="2" id="KW-0732">Signal</keyword>
<reference evidence="3 4" key="1">
    <citation type="submission" date="2018-03" db="EMBL/GenBank/DDBJ databases">
        <title>Genomic Encyclopedia of Archaeal and Bacterial Type Strains, Phase II (KMG-II): from individual species to whole genera.</title>
        <authorList>
            <person name="Goeker M."/>
        </authorList>
    </citation>
    <scope>NUCLEOTIDE SEQUENCE [LARGE SCALE GENOMIC DNA]</scope>
    <source>
        <strain evidence="3 4">DSM 28229</strain>
    </source>
</reference>
<feature type="chain" id="PRO_5016348624" description="Outer membrane protein with beta-barrel domain" evidence="2">
    <location>
        <begin position="20"/>
        <end position="330"/>
    </location>
</feature>
<dbReference type="Proteomes" id="UP000245535">
    <property type="component" value="Unassembled WGS sequence"/>
</dbReference>
<dbReference type="OrthoDB" id="980821at2"/>
<evidence type="ECO:0000313" key="3">
    <source>
        <dbReference type="EMBL" id="PWJ43359.1"/>
    </source>
</evidence>
<dbReference type="EMBL" id="QGDO01000002">
    <property type="protein sequence ID" value="PWJ43359.1"/>
    <property type="molecule type" value="Genomic_DNA"/>
</dbReference>
<feature type="compositionally biased region" description="Basic residues" evidence="1">
    <location>
        <begin position="307"/>
        <end position="330"/>
    </location>
</feature>